<evidence type="ECO:0000313" key="2">
    <source>
        <dbReference type="EMBL" id="KAG6427598.1"/>
    </source>
</evidence>
<dbReference type="AlphaFoldDB" id="A0A8X8Y800"/>
<gene>
    <name evidence="2" type="ORF">SASPL_111844</name>
</gene>
<dbReference type="Proteomes" id="UP000298416">
    <property type="component" value="Unassembled WGS sequence"/>
</dbReference>
<protein>
    <submittedName>
        <fullName evidence="2">Uncharacterized protein</fullName>
    </submittedName>
</protein>
<proteinExistence type="predicted"/>
<reference evidence="2" key="1">
    <citation type="submission" date="2018-01" db="EMBL/GenBank/DDBJ databases">
        <authorList>
            <person name="Mao J.F."/>
        </authorList>
    </citation>
    <scope>NUCLEOTIDE SEQUENCE</scope>
    <source>
        <strain evidence="2">Huo1</strain>
        <tissue evidence="2">Leaf</tissue>
    </source>
</reference>
<sequence>MCGGRAMVMVDEQIDIGGDDVAVIGSVVESEESMAVILTPWRESSRMDRVSPGSKKRRSDRRAPITADSSSLARNERVLGLLLTQAGQGHGEGEKGDAFLLLI</sequence>
<organism evidence="2">
    <name type="scientific">Salvia splendens</name>
    <name type="common">Scarlet sage</name>
    <dbReference type="NCBI Taxonomy" id="180675"/>
    <lineage>
        <taxon>Eukaryota</taxon>
        <taxon>Viridiplantae</taxon>
        <taxon>Streptophyta</taxon>
        <taxon>Embryophyta</taxon>
        <taxon>Tracheophyta</taxon>
        <taxon>Spermatophyta</taxon>
        <taxon>Magnoliopsida</taxon>
        <taxon>eudicotyledons</taxon>
        <taxon>Gunneridae</taxon>
        <taxon>Pentapetalae</taxon>
        <taxon>asterids</taxon>
        <taxon>lamiids</taxon>
        <taxon>Lamiales</taxon>
        <taxon>Lamiaceae</taxon>
        <taxon>Nepetoideae</taxon>
        <taxon>Mentheae</taxon>
        <taxon>Salviinae</taxon>
        <taxon>Salvia</taxon>
        <taxon>Salvia subgen. Calosphace</taxon>
        <taxon>core Calosphace</taxon>
    </lineage>
</organism>
<evidence type="ECO:0000313" key="3">
    <source>
        <dbReference type="Proteomes" id="UP000298416"/>
    </source>
</evidence>
<feature type="region of interest" description="Disordered" evidence="1">
    <location>
        <begin position="44"/>
        <end position="69"/>
    </location>
</feature>
<evidence type="ECO:0000256" key="1">
    <source>
        <dbReference type="SAM" id="MobiDB-lite"/>
    </source>
</evidence>
<comment type="caution">
    <text evidence="2">The sequence shown here is derived from an EMBL/GenBank/DDBJ whole genome shotgun (WGS) entry which is preliminary data.</text>
</comment>
<dbReference type="EMBL" id="PNBA02000004">
    <property type="protein sequence ID" value="KAG6427598.1"/>
    <property type="molecule type" value="Genomic_DNA"/>
</dbReference>
<name>A0A8X8Y800_SALSN</name>
<keyword evidence="3" id="KW-1185">Reference proteome</keyword>
<reference evidence="2" key="2">
    <citation type="submission" date="2020-08" db="EMBL/GenBank/DDBJ databases">
        <title>Plant Genome Project.</title>
        <authorList>
            <person name="Zhang R.-G."/>
        </authorList>
    </citation>
    <scope>NUCLEOTIDE SEQUENCE</scope>
    <source>
        <strain evidence="2">Huo1</strain>
        <tissue evidence="2">Leaf</tissue>
    </source>
</reference>
<accession>A0A8X8Y800</accession>